<name>A0AB39CES9_9VIRU</name>
<reference evidence="1" key="1">
    <citation type="submission" date="2024-07" db="EMBL/GenBank/DDBJ databases">
        <authorList>
            <person name="Bringhurst R.M."/>
            <person name="Homer T.E."/>
        </authorList>
    </citation>
    <scope>NUCLEOTIDE SEQUENCE</scope>
</reference>
<protein>
    <submittedName>
        <fullName evidence="1">Uncharacterized protein</fullName>
    </submittedName>
</protein>
<accession>A0AB39CES9</accession>
<sequence length="87" mass="10082">MDPEEKIWSRSASVPLRSLSSHHAKDNRRVVSHVECAYNYALQRAEATVAKLEQKTGKRAVDRLYETQFVPVKNHVNLRVRITFYLA</sequence>
<proteinExistence type="predicted"/>
<organism evidence="1">
    <name type="scientific">Pseudomonas phage HRDY3</name>
    <dbReference type="NCBI Taxonomy" id="3236930"/>
    <lineage>
        <taxon>Viruses</taxon>
    </lineage>
</organism>
<evidence type="ECO:0000313" key="1">
    <source>
        <dbReference type="EMBL" id="XDJ15394.1"/>
    </source>
</evidence>
<dbReference type="EMBL" id="PQ015379">
    <property type="protein sequence ID" value="XDJ15394.1"/>
    <property type="molecule type" value="Genomic_DNA"/>
</dbReference>